<dbReference type="Proteomes" id="UP001166291">
    <property type="component" value="Unassembled WGS sequence"/>
</dbReference>
<protein>
    <submittedName>
        <fullName evidence="2">Glycosyltransferase</fullName>
        <ecNumber evidence="2">2.4.-.-</ecNumber>
    </submittedName>
</protein>
<dbReference type="Pfam" id="PF00535">
    <property type="entry name" value="Glycos_transf_2"/>
    <property type="match status" value="1"/>
</dbReference>
<dbReference type="EMBL" id="JAHWDQ010000002">
    <property type="protein sequence ID" value="MBW2940873.1"/>
    <property type="molecule type" value="Genomic_DNA"/>
</dbReference>
<dbReference type="GO" id="GO:0016757">
    <property type="term" value="F:glycosyltransferase activity"/>
    <property type="evidence" value="ECO:0007669"/>
    <property type="project" value="UniProtKB-KW"/>
</dbReference>
<dbReference type="RefSeq" id="WP_219043139.1">
    <property type="nucleotide sequence ID" value="NZ_JAHWDQ010000002.1"/>
</dbReference>
<organism evidence="2 3">
    <name type="scientific">Zhongshania aquimaris</name>
    <dbReference type="NCBI Taxonomy" id="2857107"/>
    <lineage>
        <taxon>Bacteria</taxon>
        <taxon>Pseudomonadati</taxon>
        <taxon>Pseudomonadota</taxon>
        <taxon>Gammaproteobacteria</taxon>
        <taxon>Cellvibrionales</taxon>
        <taxon>Spongiibacteraceae</taxon>
        <taxon>Zhongshania</taxon>
    </lineage>
</organism>
<keyword evidence="3" id="KW-1185">Reference proteome</keyword>
<evidence type="ECO:0000313" key="2">
    <source>
        <dbReference type="EMBL" id="MBW2940873.1"/>
    </source>
</evidence>
<keyword evidence="2" id="KW-0808">Transferase</keyword>
<accession>A0ABS6VRC8</accession>
<name>A0ABS6VRC8_9GAMM</name>
<dbReference type="InterPro" id="IPR001173">
    <property type="entry name" value="Glyco_trans_2-like"/>
</dbReference>
<sequence>MKYEMAIVVVTFNNERHVGQLLDSIVKYVDTTSTPVVIVDNNSCDKTVELLLERKIEGVTVVCESFNHGFGVGNNIGIGKVDAAYYFLLNSDAFLVAGSHVQALNFLKSNPRIGVVGLPLVFPDGSPQTYSYPYTSPTKMLMQAVGVQHVFMWFARFSLVKKAMLRVSISRDYIESQTRKNIDFNNLNISKDINFVRSDWVCGAAMILSRDLVKETGGFDPNIFLYGEDEDLCIQASALGYDVGVLNVVPIVHEFGWGKNKSKSSYSDAKYKSLSYFIKKNHSGFRRLLMLVIIRFKFKGIFN</sequence>
<reference evidence="2" key="1">
    <citation type="submission" date="2021-07" db="EMBL/GenBank/DDBJ databases">
        <title>Zhongshania sp. CAU 1632 isolated from seawater.</title>
        <authorList>
            <person name="Kim W."/>
        </authorList>
    </citation>
    <scope>NUCLEOTIDE SEQUENCE</scope>
    <source>
        <strain evidence="2">CAU 1632</strain>
    </source>
</reference>
<keyword evidence="2" id="KW-0328">Glycosyltransferase</keyword>
<comment type="caution">
    <text evidence="2">The sequence shown here is derived from an EMBL/GenBank/DDBJ whole genome shotgun (WGS) entry which is preliminary data.</text>
</comment>
<evidence type="ECO:0000313" key="3">
    <source>
        <dbReference type="Proteomes" id="UP001166291"/>
    </source>
</evidence>
<dbReference type="EC" id="2.4.-.-" evidence="2"/>
<evidence type="ECO:0000259" key="1">
    <source>
        <dbReference type="Pfam" id="PF00535"/>
    </source>
</evidence>
<dbReference type="PANTHER" id="PTHR43179:SF7">
    <property type="entry name" value="RHAMNOSYLTRANSFERASE WBBL"/>
    <property type="match status" value="1"/>
</dbReference>
<feature type="domain" description="Glycosyltransferase 2-like" evidence="1">
    <location>
        <begin position="7"/>
        <end position="161"/>
    </location>
</feature>
<gene>
    <name evidence="2" type="ORF">KXJ70_08810</name>
</gene>
<proteinExistence type="predicted"/>
<dbReference type="PANTHER" id="PTHR43179">
    <property type="entry name" value="RHAMNOSYLTRANSFERASE WBBL"/>
    <property type="match status" value="1"/>
</dbReference>